<proteinExistence type="predicted"/>
<accession>A0A0K2T3I0</accession>
<protein>
    <submittedName>
        <fullName evidence="1">Uncharacterized protein</fullName>
    </submittedName>
</protein>
<reference evidence="1" key="1">
    <citation type="submission" date="2014-05" db="EMBL/GenBank/DDBJ databases">
        <authorList>
            <person name="Chronopoulou M."/>
        </authorList>
    </citation>
    <scope>NUCLEOTIDE SEQUENCE</scope>
    <source>
        <tissue evidence="1">Whole organism</tissue>
    </source>
</reference>
<dbReference type="AlphaFoldDB" id="A0A0K2T3I0"/>
<evidence type="ECO:0000313" key="1">
    <source>
        <dbReference type="EMBL" id="CDW20639.1"/>
    </source>
</evidence>
<organism evidence="1">
    <name type="scientific">Lepeophtheirus salmonis</name>
    <name type="common">Salmon louse</name>
    <name type="synonym">Caligus salmonis</name>
    <dbReference type="NCBI Taxonomy" id="72036"/>
    <lineage>
        <taxon>Eukaryota</taxon>
        <taxon>Metazoa</taxon>
        <taxon>Ecdysozoa</taxon>
        <taxon>Arthropoda</taxon>
        <taxon>Crustacea</taxon>
        <taxon>Multicrustacea</taxon>
        <taxon>Hexanauplia</taxon>
        <taxon>Copepoda</taxon>
        <taxon>Siphonostomatoida</taxon>
        <taxon>Caligidae</taxon>
        <taxon>Lepeophtheirus</taxon>
    </lineage>
</organism>
<name>A0A0K2T3I0_LEPSM</name>
<sequence length="84" mass="9864">MASKLNRPRPHELFCICAVEIHTNRSSYNTKSKLMSRIREKFQVCQMRQSSRPTPISKVELRQLFTPKVISLIYHKAMLIIYIG</sequence>
<dbReference type="EMBL" id="HACA01003278">
    <property type="protein sequence ID" value="CDW20639.1"/>
    <property type="molecule type" value="Transcribed_RNA"/>
</dbReference>